<dbReference type="CDD" id="cd20617">
    <property type="entry name" value="CYP1_2-like"/>
    <property type="match status" value="1"/>
</dbReference>
<reference evidence="10" key="1">
    <citation type="submission" date="2024-02" db="UniProtKB">
        <authorList>
            <consortium name="WormBaseParasite"/>
        </authorList>
    </citation>
    <scope>IDENTIFICATION</scope>
</reference>
<keyword evidence="9" id="KW-1185">Reference proteome</keyword>
<dbReference type="InterPro" id="IPR017972">
    <property type="entry name" value="Cyt_P450_CS"/>
</dbReference>
<keyword evidence="4 8" id="KW-0560">Oxidoreductase</keyword>
<sequence>MISLLLFIAFVSYIFYEMYWKRRAYPPGPIPLPLAGNMISFGLSEPPGYEIFDRWRKEYGPIYTYWMGPFPLVVIADYSLIKSTIIKDGEKYADRFITDMTPLYRGGEYGVVESSGDNWREMRRFTLHTLRDFGMGKNLMEEKVMSEVRALLDRTSQKEVSPQWEIDIAVGSIINNVLFGYRFDEDKQSQFRELKELLGEHMKTVTTLSAGLAFTLPWTRSFPFVREAKDKIFYIRDRLFSFFRQQIDAKRQTIDYDSEENEDLVECFLKEQKKHENEPDNGFYSSKQLVNLLLDLWVAGMETTSNTLTWGIAYILNNKEVQKRIHSELDSVIKSDRLITLADKNHLPYLNATINEIQRMANLLPTNLFRKTTEEVQVMGYKIPKGTGICPQIATVLYDEKLFPSPLSFKPERFLNDDGSLKKVEELVPFSIGKRQCPGEGLARMELFLFLANIFQRFELSSTSLPSIKKSFGFTVQCSPYKCEFKERR</sequence>
<keyword evidence="7 8" id="KW-0349">Heme</keyword>
<evidence type="ECO:0000256" key="8">
    <source>
        <dbReference type="RuleBase" id="RU000461"/>
    </source>
</evidence>
<dbReference type="InterPro" id="IPR050182">
    <property type="entry name" value="Cytochrome_P450_fam2"/>
</dbReference>
<evidence type="ECO:0000313" key="9">
    <source>
        <dbReference type="Proteomes" id="UP000887575"/>
    </source>
</evidence>
<evidence type="ECO:0000256" key="6">
    <source>
        <dbReference type="ARBA" id="ARBA00023033"/>
    </source>
</evidence>
<keyword evidence="6 8" id="KW-0503">Monooxygenase</keyword>
<protein>
    <recommendedName>
        <fullName evidence="11">CYtochrome P450 family</fullName>
    </recommendedName>
</protein>
<dbReference type="GO" id="GO:0020037">
    <property type="term" value="F:heme binding"/>
    <property type="evidence" value="ECO:0007669"/>
    <property type="project" value="InterPro"/>
</dbReference>
<evidence type="ECO:0000256" key="4">
    <source>
        <dbReference type="ARBA" id="ARBA00023002"/>
    </source>
</evidence>
<dbReference type="PRINTS" id="PR00463">
    <property type="entry name" value="EP450I"/>
</dbReference>
<proteinExistence type="inferred from homology"/>
<evidence type="ECO:0000256" key="2">
    <source>
        <dbReference type="ARBA" id="ARBA00010617"/>
    </source>
</evidence>
<dbReference type="GO" id="GO:0016712">
    <property type="term" value="F:oxidoreductase activity, acting on paired donors, with incorporation or reduction of molecular oxygen, reduced flavin or flavoprotein as one donor, and incorporation of one atom of oxygen"/>
    <property type="evidence" value="ECO:0007669"/>
    <property type="project" value="TreeGrafter"/>
</dbReference>
<dbReference type="FunFam" id="1.10.630.10:FF:000036">
    <property type="entry name" value="CYtochrome P450 family"/>
    <property type="match status" value="1"/>
</dbReference>
<evidence type="ECO:0000256" key="5">
    <source>
        <dbReference type="ARBA" id="ARBA00023004"/>
    </source>
</evidence>
<dbReference type="InterPro" id="IPR002401">
    <property type="entry name" value="Cyt_P450_E_grp-I"/>
</dbReference>
<accession>A0AAF3EQ75</accession>
<dbReference type="InterPro" id="IPR001128">
    <property type="entry name" value="Cyt_P450"/>
</dbReference>
<evidence type="ECO:0008006" key="11">
    <source>
        <dbReference type="Google" id="ProtNLM"/>
    </source>
</evidence>
<evidence type="ECO:0000256" key="1">
    <source>
        <dbReference type="ARBA" id="ARBA00001971"/>
    </source>
</evidence>
<evidence type="ECO:0000256" key="7">
    <source>
        <dbReference type="PIRSR" id="PIRSR602401-1"/>
    </source>
</evidence>
<organism evidence="9 10">
    <name type="scientific">Mesorhabditis belari</name>
    <dbReference type="NCBI Taxonomy" id="2138241"/>
    <lineage>
        <taxon>Eukaryota</taxon>
        <taxon>Metazoa</taxon>
        <taxon>Ecdysozoa</taxon>
        <taxon>Nematoda</taxon>
        <taxon>Chromadorea</taxon>
        <taxon>Rhabditida</taxon>
        <taxon>Rhabditina</taxon>
        <taxon>Rhabditomorpha</taxon>
        <taxon>Rhabditoidea</taxon>
        <taxon>Rhabditidae</taxon>
        <taxon>Mesorhabditinae</taxon>
        <taxon>Mesorhabditis</taxon>
    </lineage>
</organism>
<keyword evidence="3 7" id="KW-0479">Metal-binding</keyword>
<dbReference type="PROSITE" id="PS00086">
    <property type="entry name" value="CYTOCHROME_P450"/>
    <property type="match status" value="1"/>
</dbReference>
<dbReference type="Pfam" id="PF00067">
    <property type="entry name" value="p450"/>
    <property type="match status" value="1"/>
</dbReference>
<dbReference type="GO" id="GO:0005737">
    <property type="term" value="C:cytoplasm"/>
    <property type="evidence" value="ECO:0007669"/>
    <property type="project" value="TreeGrafter"/>
</dbReference>
<dbReference type="GO" id="GO:0006082">
    <property type="term" value="P:organic acid metabolic process"/>
    <property type="evidence" value="ECO:0007669"/>
    <property type="project" value="TreeGrafter"/>
</dbReference>
<evidence type="ECO:0000313" key="10">
    <source>
        <dbReference type="WBParaSite" id="MBELARI_LOCUS16234"/>
    </source>
</evidence>
<dbReference type="AlphaFoldDB" id="A0AAF3EQ75"/>
<dbReference type="GO" id="GO:0006805">
    <property type="term" value="P:xenobiotic metabolic process"/>
    <property type="evidence" value="ECO:0007669"/>
    <property type="project" value="TreeGrafter"/>
</dbReference>
<dbReference type="Gene3D" id="1.10.630.10">
    <property type="entry name" value="Cytochrome P450"/>
    <property type="match status" value="1"/>
</dbReference>
<dbReference type="GO" id="GO:0005506">
    <property type="term" value="F:iron ion binding"/>
    <property type="evidence" value="ECO:0007669"/>
    <property type="project" value="InterPro"/>
</dbReference>
<feature type="binding site" description="axial binding residue" evidence="7">
    <location>
        <position position="437"/>
    </location>
    <ligand>
        <name>heme</name>
        <dbReference type="ChEBI" id="CHEBI:30413"/>
    </ligand>
    <ligandPart>
        <name>Fe</name>
        <dbReference type="ChEBI" id="CHEBI:18248"/>
    </ligandPart>
</feature>
<evidence type="ECO:0000256" key="3">
    <source>
        <dbReference type="ARBA" id="ARBA00022723"/>
    </source>
</evidence>
<dbReference type="SUPFAM" id="SSF48264">
    <property type="entry name" value="Cytochrome P450"/>
    <property type="match status" value="1"/>
</dbReference>
<dbReference type="PANTHER" id="PTHR24300:SF375">
    <property type="entry name" value="CYTOCHROME P450 FAMILY"/>
    <property type="match status" value="1"/>
</dbReference>
<comment type="similarity">
    <text evidence="2 8">Belongs to the cytochrome P450 family.</text>
</comment>
<name>A0AAF3EQ75_9BILA</name>
<dbReference type="PRINTS" id="PR00385">
    <property type="entry name" value="P450"/>
</dbReference>
<keyword evidence="5 7" id="KW-0408">Iron</keyword>
<dbReference type="Proteomes" id="UP000887575">
    <property type="component" value="Unassembled WGS sequence"/>
</dbReference>
<dbReference type="InterPro" id="IPR036396">
    <property type="entry name" value="Cyt_P450_sf"/>
</dbReference>
<dbReference type="PANTHER" id="PTHR24300">
    <property type="entry name" value="CYTOCHROME P450 508A4-RELATED"/>
    <property type="match status" value="1"/>
</dbReference>
<dbReference type="WBParaSite" id="MBELARI_LOCUS16234">
    <property type="protein sequence ID" value="MBELARI_LOCUS16234"/>
    <property type="gene ID" value="MBELARI_LOCUS16234"/>
</dbReference>
<comment type="cofactor">
    <cofactor evidence="1 7">
        <name>heme</name>
        <dbReference type="ChEBI" id="CHEBI:30413"/>
    </cofactor>
</comment>